<dbReference type="GO" id="GO:0046872">
    <property type="term" value="F:metal ion binding"/>
    <property type="evidence" value="ECO:0007669"/>
    <property type="project" value="UniProtKB-KW"/>
</dbReference>
<dbReference type="InterPro" id="IPR011778">
    <property type="entry name" value="Hydantoinase/dihydroPyrase"/>
</dbReference>
<proteinExistence type="inferred from homology"/>
<dbReference type="Pfam" id="PF01979">
    <property type="entry name" value="Amidohydro_1"/>
    <property type="match status" value="1"/>
</dbReference>
<dbReference type="Gene3D" id="2.30.40.10">
    <property type="entry name" value="Urease, subunit C, domain 1"/>
    <property type="match status" value="1"/>
</dbReference>
<dbReference type="Proteomes" id="UP000317288">
    <property type="component" value="Unassembled WGS sequence"/>
</dbReference>
<dbReference type="AlphaFoldDB" id="A0A558JDS2"/>
<reference evidence="7 8" key="1">
    <citation type="submission" date="2019-07" db="EMBL/GenBank/DDBJ databases">
        <title>Diversity of Bacteria from Kongsfjorden, Arctic.</title>
        <authorList>
            <person name="Yu Y."/>
        </authorList>
    </citation>
    <scope>NUCLEOTIDE SEQUENCE [LARGE SCALE GENOMIC DNA]</scope>
    <source>
        <strain evidence="7 8">SM1922</strain>
    </source>
</reference>
<dbReference type="InterPro" id="IPR011059">
    <property type="entry name" value="Metal-dep_hydrolase_composite"/>
</dbReference>
<comment type="caution">
    <text evidence="7">The sequence shown here is derived from an EMBL/GenBank/DDBJ whole genome shotgun (WGS) entry which is preliminary data.</text>
</comment>
<evidence type="ECO:0000256" key="1">
    <source>
        <dbReference type="ARBA" id="ARBA00001947"/>
    </source>
</evidence>
<comment type="cofactor">
    <cofactor evidence="1">
        <name>Zn(2+)</name>
        <dbReference type="ChEBI" id="CHEBI:29105"/>
    </cofactor>
</comment>
<evidence type="ECO:0000259" key="6">
    <source>
        <dbReference type="Pfam" id="PF01979"/>
    </source>
</evidence>
<dbReference type="EC" id="3.5.2.2" evidence="7"/>
<evidence type="ECO:0000256" key="5">
    <source>
        <dbReference type="PIRSR" id="PIRSR611778-50"/>
    </source>
</evidence>
<dbReference type="GO" id="GO:0004157">
    <property type="term" value="F:dihydropyrimidinase activity"/>
    <property type="evidence" value="ECO:0007669"/>
    <property type="project" value="UniProtKB-EC"/>
</dbReference>
<comment type="similarity">
    <text evidence="2">Belongs to the metallo-dependent hydrolases superfamily. Hydantoinase/dihydropyrimidinase family.</text>
</comment>
<dbReference type="Gene3D" id="3.20.20.140">
    <property type="entry name" value="Metal-dependent hydrolases"/>
    <property type="match status" value="1"/>
</dbReference>
<dbReference type="SUPFAM" id="SSF51338">
    <property type="entry name" value="Composite domain of metallo-dependent hydrolases"/>
    <property type="match status" value="2"/>
</dbReference>
<evidence type="ECO:0000256" key="4">
    <source>
        <dbReference type="ARBA" id="ARBA00022801"/>
    </source>
</evidence>
<evidence type="ECO:0000256" key="3">
    <source>
        <dbReference type="ARBA" id="ARBA00022723"/>
    </source>
</evidence>
<evidence type="ECO:0000313" key="8">
    <source>
        <dbReference type="Proteomes" id="UP000317288"/>
    </source>
</evidence>
<dbReference type="PANTHER" id="PTHR11647">
    <property type="entry name" value="HYDRANTOINASE/DIHYDROPYRIMIDINASE FAMILY MEMBER"/>
    <property type="match status" value="1"/>
</dbReference>
<dbReference type="NCBIfam" id="TIGR02033">
    <property type="entry name" value="D-hydantoinase"/>
    <property type="match status" value="1"/>
</dbReference>
<evidence type="ECO:0000256" key="2">
    <source>
        <dbReference type="ARBA" id="ARBA00008829"/>
    </source>
</evidence>
<name>A0A558JDS2_9GAMM</name>
<dbReference type="RefSeq" id="WP_144809362.1">
    <property type="nucleotide sequence ID" value="NZ_VNFE01000001.1"/>
</dbReference>
<dbReference type="InterPro" id="IPR050378">
    <property type="entry name" value="Metallo-dep_Hydrolases_sf"/>
</dbReference>
<accession>A0A558JDS2</accession>
<dbReference type="InterPro" id="IPR032466">
    <property type="entry name" value="Metal_Hydrolase"/>
</dbReference>
<keyword evidence="4 7" id="KW-0378">Hydrolase</keyword>
<dbReference type="GO" id="GO:0005829">
    <property type="term" value="C:cytosol"/>
    <property type="evidence" value="ECO:0007669"/>
    <property type="project" value="TreeGrafter"/>
</dbReference>
<dbReference type="CDD" id="cd01314">
    <property type="entry name" value="D-HYD"/>
    <property type="match status" value="1"/>
</dbReference>
<dbReference type="FunFam" id="3.20.20.140:FF:000174">
    <property type="entry name" value="Dihydropyrimidinase-related protein 2"/>
    <property type="match status" value="1"/>
</dbReference>
<dbReference type="SUPFAM" id="SSF51556">
    <property type="entry name" value="Metallo-dependent hydrolases"/>
    <property type="match status" value="1"/>
</dbReference>
<feature type="domain" description="Amidohydrolase-related" evidence="6">
    <location>
        <begin position="61"/>
        <end position="452"/>
    </location>
</feature>
<feature type="modified residue" description="N6-carboxylysine" evidence="5">
    <location>
        <position position="163"/>
    </location>
</feature>
<dbReference type="PANTHER" id="PTHR11647:SF1">
    <property type="entry name" value="COLLAPSIN RESPONSE MEDIATOR PROTEIN"/>
    <property type="match status" value="1"/>
</dbReference>
<protein>
    <submittedName>
        <fullName evidence="7">Dihydropyrimidinase</fullName>
        <ecNumber evidence="7">3.5.2.2</ecNumber>
    </submittedName>
</protein>
<keyword evidence="3" id="KW-0479">Metal-binding</keyword>
<dbReference type="InterPro" id="IPR006680">
    <property type="entry name" value="Amidohydro-rel"/>
</dbReference>
<organism evidence="7 8">
    <name type="scientific">Vreelandella titanicae</name>
    <dbReference type="NCBI Taxonomy" id="664683"/>
    <lineage>
        <taxon>Bacteria</taxon>
        <taxon>Pseudomonadati</taxon>
        <taxon>Pseudomonadota</taxon>
        <taxon>Gammaproteobacteria</taxon>
        <taxon>Oceanospirillales</taxon>
        <taxon>Halomonadaceae</taxon>
        <taxon>Vreelandella</taxon>
    </lineage>
</organism>
<evidence type="ECO:0000313" key="7">
    <source>
        <dbReference type="EMBL" id="TVU91787.1"/>
    </source>
</evidence>
<dbReference type="NCBIfam" id="NF009941">
    <property type="entry name" value="PRK13404.1"/>
    <property type="match status" value="1"/>
</dbReference>
<gene>
    <name evidence="7" type="primary">hydA</name>
    <name evidence="7" type="ORF">FQP89_01225</name>
</gene>
<comment type="PTM">
    <text evidence="5">Carbamylation allows a single lysine to coordinate two divalent metal cations.</text>
</comment>
<dbReference type="EMBL" id="VNFE01000001">
    <property type="protein sequence ID" value="TVU91787.1"/>
    <property type="molecule type" value="Genomic_DNA"/>
</dbReference>
<sequence length="497" mass="54700">MTTINTQTHLNRAFDLVIRNGKVATATETFEADLGVIDGKIAAIAAGLPTGKRDIDARGRWVLPGGVDSHCHVEQLSGMGLMCADDFYSATVSAAFGGNTTIMPFAAQHRGDSVREVLEDYSARAEEKAVIDYGFHVIVTNLDDQALKIDLPQAIRQGVTSIKVFMTYERMKLDDYQILDVLALADREGALVMVHAENNDVIRWLGDRLVERGLNAPKYHAVAHSGLAETEATNRVVTLSRILETPIMIVHVSEAETLDCIRQAQQKGAALYAETCPQYLFLTAADIDKPGVEGAKFCCSPPPRDERCQRAMWQGLIEGTLSLYSSDHAPYRWDETGKLPKGEKTGFREMANGLPGIEVRMPLLFSEGYLKGRLTINEFVALTATNHARMYGLYPRKGSIAVGADADIVIWDEEREITITNDLLHDNVDYTPYEGMKVTGWPDTVINRGRVVIDNGELKVTRGSGEFLPCGLPEPVAKARASRNPEALIRKLVDTPL</sequence>